<feature type="region of interest" description="Disordered" evidence="1">
    <location>
        <begin position="1"/>
        <end position="61"/>
    </location>
</feature>
<proteinExistence type="predicted"/>
<feature type="region of interest" description="Disordered" evidence="1">
    <location>
        <begin position="452"/>
        <end position="476"/>
    </location>
</feature>
<reference evidence="2" key="1">
    <citation type="submission" date="2018-11" db="EMBL/GenBank/DDBJ databases">
        <authorList>
            <consortium name="Pathogen Informatics"/>
        </authorList>
    </citation>
    <scope>NUCLEOTIDE SEQUENCE</scope>
</reference>
<feature type="region of interest" description="Disordered" evidence="1">
    <location>
        <begin position="277"/>
        <end position="331"/>
    </location>
</feature>
<feature type="compositionally biased region" description="Polar residues" evidence="1">
    <location>
        <begin position="116"/>
        <end position="126"/>
    </location>
</feature>
<feature type="compositionally biased region" description="Low complexity" evidence="1">
    <location>
        <begin position="198"/>
        <end position="209"/>
    </location>
</feature>
<dbReference type="AlphaFoldDB" id="A0A3S5AP31"/>
<evidence type="ECO:0000313" key="2">
    <source>
        <dbReference type="EMBL" id="VEL41679.1"/>
    </source>
</evidence>
<sequence>MKWTPNDPTRAHTPPLPLPPNETGTRSSRSGLTSSPANAFELLRKQHFPTNGHLPNEFSPHAVSPVSAAPLTTTASPSSFKPAVVLARETVVATEETARPRRPDDQLERDRGPRTGTRTAGSATNQRRSDESSGGLDYTDDQLDLPLPPPPPPVSMVTSQWHQDKEEQRQQQQQQTALLMQLLRTGGSTTAPGDLPGSAASTASTSASASIPVTVPVSPVTSSPASISTAAVVRPAGSRTDLPTLASASTSPGQMGLESFDDHLREAIARRRRQRLQLEASQSPPPLPAPVSVQTSPLSLAQSGRPGPSSTSARRLVREPLSPAASPTFGSSALHRMPAKVTSFNGDADGDGFSLGPLMASATLGRPGRRPVRHQPGQNEVSRWPPSTAGRVTVSRTTQPTSVTYSTSLEPSGTGAGSSTGPAIDEVTPFQAAAERFQASALARRLHAQAPPPCRLDISRPTTGGHGNRETESAGQTVSMLASALLNGRETGHFIGPAMIPPPDNFRDVAGFAAGSEAGHDAGNGLLVGRVSVLLRSVHLGLGRRLDHTPIKTLQHTPN</sequence>
<feature type="region of interest" description="Disordered" evidence="1">
    <location>
        <begin position="91"/>
        <end position="209"/>
    </location>
</feature>
<feature type="compositionally biased region" description="Low complexity" evidence="1">
    <location>
        <begin position="23"/>
        <end position="35"/>
    </location>
</feature>
<dbReference type="Proteomes" id="UP000784294">
    <property type="component" value="Unassembled WGS sequence"/>
</dbReference>
<comment type="caution">
    <text evidence="2">The sequence shown here is derived from an EMBL/GenBank/DDBJ whole genome shotgun (WGS) entry which is preliminary data.</text>
</comment>
<name>A0A3S5AP31_9PLAT</name>
<gene>
    <name evidence="2" type="ORF">PXEA_LOCUS35119</name>
</gene>
<evidence type="ECO:0000313" key="3">
    <source>
        <dbReference type="Proteomes" id="UP000784294"/>
    </source>
</evidence>
<keyword evidence="3" id="KW-1185">Reference proteome</keyword>
<feature type="compositionally biased region" description="Basic and acidic residues" evidence="1">
    <location>
        <begin position="96"/>
        <end position="113"/>
    </location>
</feature>
<accession>A0A3S5AP31</accession>
<feature type="compositionally biased region" description="Low complexity" evidence="1">
    <location>
        <begin position="170"/>
        <end position="183"/>
    </location>
</feature>
<dbReference type="EMBL" id="CAAALY010270528">
    <property type="protein sequence ID" value="VEL41679.1"/>
    <property type="molecule type" value="Genomic_DNA"/>
</dbReference>
<feature type="compositionally biased region" description="Low complexity" evidence="1">
    <location>
        <begin position="411"/>
        <end position="421"/>
    </location>
</feature>
<organism evidence="2 3">
    <name type="scientific">Protopolystoma xenopodis</name>
    <dbReference type="NCBI Taxonomy" id="117903"/>
    <lineage>
        <taxon>Eukaryota</taxon>
        <taxon>Metazoa</taxon>
        <taxon>Spiralia</taxon>
        <taxon>Lophotrochozoa</taxon>
        <taxon>Platyhelminthes</taxon>
        <taxon>Monogenea</taxon>
        <taxon>Polyopisthocotylea</taxon>
        <taxon>Polystomatidea</taxon>
        <taxon>Polystomatidae</taxon>
        <taxon>Protopolystoma</taxon>
    </lineage>
</organism>
<feature type="region of interest" description="Disordered" evidence="1">
    <location>
        <begin position="364"/>
        <end position="421"/>
    </location>
</feature>
<evidence type="ECO:0000256" key="1">
    <source>
        <dbReference type="SAM" id="MobiDB-lite"/>
    </source>
</evidence>
<feature type="compositionally biased region" description="Polar residues" evidence="1">
    <location>
        <begin position="292"/>
        <end position="313"/>
    </location>
</feature>
<protein>
    <submittedName>
        <fullName evidence="2">Uncharacterized protein</fullName>
    </submittedName>
</protein>
<feature type="region of interest" description="Disordered" evidence="1">
    <location>
        <begin position="235"/>
        <end position="257"/>
    </location>
</feature>
<feature type="compositionally biased region" description="Polar residues" evidence="1">
    <location>
        <begin position="394"/>
        <end position="410"/>
    </location>
</feature>